<evidence type="ECO:0000259" key="1">
    <source>
        <dbReference type="PROSITE" id="PS51186"/>
    </source>
</evidence>
<proteinExistence type="predicted"/>
<dbReference type="InterPro" id="IPR016181">
    <property type="entry name" value="Acyl_CoA_acyltransferase"/>
</dbReference>
<keyword evidence="2" id="KW-0489">Methyltransferase</keyword>
<name>K1SJ35_9ZZZZ</name>
<comment type="caution">
    <text evidence="2">The sequence shown here is derived from an EMBL/GenBank/DDBJ whole genome shotgun (WGS) entry which is preliminary data.</text>
</comment>
<sequence length="127" mass="14224">TPEVMRQRLEEERKAGWAFYLHTTSDTPDGMVGVCHKTGEIGHLFVTQSARGSGIGTKLLDFARKKLAEHAQPWLAVLDVNTAAIGLYRRMGYLPDGVRNMYQPGVDVAFCKPCKELVMRYQPQDQG</sequence>
<feature type="domain" description="N-acetyltransferase" evidence="1">
    <location>
        <begin position="1"/>
        <end position="124"/>
    </location>
</feature>
<organism evidence="2">
    <name type="scientific">human gut metagenome</name>
    <dbReference type="NCBI Taxonomy" id="408170"/>
    <lineage>
        <taxon>unclassified sequences</taxon>
        <taxon>metagenomes</taxon>
        <taxon>organismal metagenomes</taxon>
    </lineage>
</organism>
<evidence type="ECO:0000313" key="2">
    <source>
        <dbReference type="EMBL" id="EKC60677.1"/>
    </source>
</evidence>
<dbReference type="SUPFAM" id="SSF55729">
    <property type="entry name" value="Acyl-CoA N-acyltransferases (Nat)"/>
    <property type="match status" value="1"/>
</dbReference>
<dbReference type="EMBL" id="AJWZ01006121">
    <property type="protein sequence ID" value="EKC60677.1"/>
    <property type="molecule type" value="Genomic_DNA"/>
</dbReference>
<dbReference type="GO" id="GO:0008168">
    <property type="term" value="F:methyltransferase activity"/>
    <property type="evidence" value="ECO:0007669"/>
    <property type="project" value="UniProtKB-KW"/>
</dbReference>
<protein>
    <submittedName>
        <fullName evidence="2">tRNA (Guanine-N1)-methyltransferase</fullName>
    </submittedName>
</protein>
<dbReference type="PROSITE" id="PS51186">
    <property type="entry name" value="GNAT"/>
    <property type="match status" value="1"/>
</dbReference>
<dbReference type="GO" id="GO:0016747">
    <property type="term" value="F:acyltransferase activity, transferring groups other than amino-acyl groups"/>
    <property type="evidence" value="ECO:0007669"/>
    <property type="project" value="InterPro"/>
</dbReference>
<gene>
    <name evidence="2" type="ORF">OBE_08853</name>
</gene>
<accession>K1SJ35</accession>
<dbReference type="Pfam" id="PF00583">
    <property type="entry name" value="Acetyltransf_1"/>
    <property type="match status" value="1"/>
</dbReference>
<dbReference type="AlphaFoldDB" id="K1SJ35"/>
<reference evidence="2" key="1">
    <citation type="journal article" date="2013" name="Environ. Microbiol.">
        <title>Microbiota from the distal guts of lean and obese adolescents exhibit partial functional redundancy besides clear differences in community structure.</title>
        <authorList>
            <person name="Ferrer M."/>
            <person name="Ruiz A."/>
            <person name="Lanza F."/>
            <person name="Haange S.B."/>
            <person name="Oberbach A."/>
            <person name="Till H."/>
            <person name="Bargiela R."/>
            <person name="Campoy C."/>
            <person name="Segura M.T."/>
            <person name="Richter M."/>
            <person name="von Bergen M."/>
            <person name="Seifert J."/>
            <person name="Suarez A."/>
        </authorList>
    </citation>
    <scope>NUCLEOTIDE SEQUENCE</scope>
</reference>
<feature type="non-terminal residue" evidence="2">
    <location>
        <position position="1"/>
    </location>
</feature>
<keyword evidence="2" id="KW-0808">Transferase</keyword>
<dbReference type="GO" id="GO:0032259">
    <property type="term" value="P:methylation"/>
    <property type="evidence" value="ECO:0007669"/>
    <property type="project" value="UniProtKB-KW"/>
</dbReference>
<dbReference type="InterPro" id="IPR000182">
    <property type="entry name" value="GNAT_dom"/>
</dbReference>
<dbReference type="CDD" id="cd04301">
    <property type="entry name" value="NAT_SF"/>
    <property type="match status" value="1"/>
</dbReference>
<dbReference type="Gene3D" id="3.40.630.30">
    <property type="match status" value="1"/>
</dbReference>